<protein>
    <submittedName>
        <fullName evidence="17">ATP-dependent DNA helicase DDX11</fullName>
    </submittedName>
</protein>
<proteinExistence type="inferred from homology"/>
<dbReference type="GO" id="GO:0005524">
    <property type="term" value="F:ATP binding"/>
    <property type="evidence" value="ECO:0007669"/>
    <property type="project" value="UniProtKB-KW"/>
</dbReference>
<feature type="region of interest" description="Disordered" evidence="15">
    <location>
        <begin position="133"/>
        <end position="168"/>
    </location>
</feature>
<comment type="cofactor">
    <cofactor evidence="1">
        <name>[4Fe-4S] cluster</name>
        <dbReference type="ChEBI" id="CHEBI:49883"/>
    </cofactor>
</comment>
<dbReference type="CTD" id="1663"/>
<organism evidence="17">
    <name type="scientific">Camelus bactrianus</name>
    <name type="common">Bactrian camel</name>
    <dbReference type="NCBI Taxonomy" id="9837"/>
    <lineage>
        <taxon>Eukaryota</taxon>
        <taxon>Metazoa</taxon>
        <taxon>Chordata</taxon>
        <taxon>Craniata</taxon>
        <taxon>Vertebrata</taxon>
        <taxon>Euteleostomi</taxon>
        <taxon>Mammalia</taxon>
        <taxon>Eutheria</taxon>
        <taxon>Laurasiatheria</taxon>
        <taxon>Artiodactyla</taxon>
        <taxon>Tylopoda</taxon>
        <taxon>Camelidae</taxon>
        <taxon>Camelus</taxon>
    </lineage>
</organism>
<keyword evidence="14" id="KW-0539">Nucleus</keyword>
<comment type="similarity">
    <text evidence="3">Belongs to the DEAD box helicase family. DEAH subfamily. DDX11/CHL1 sub-subfamily.</text>
</comment>
<dbReference type="NCBIfam" id="TIGR00604">
    <property type="entry name" value="rad3"/>
    <property type="match status" value="1"/>
</dbReference>
<dbReference type="SMART" id="SM00491">
    <property type="entry name" value="HELICc2"/>
    <property type="match status" value="1"/>
</dbReference>
<dbReference type="GO" id="GO:0034085">
    <property type="term" value="P:establishment of sister chromatid cohesion"/>
    <property type="evidence" value="ECO:0007669"/>
    <property type="project" value="TreeGrafter"/>
</dbReference>
<name>A0A9W3GKH2_CAMBA</name>
<evidence type="ECO:0000256" key="7">
    <source>
        <dbReference type="ARBA" id="ARBA00022806"/>
    </source>
</evidence>
<evidence type="ECO:0000256" key="3">
    <source>
        <dbReference type="ARBA" id="ARBA00008435"/>
    </source>
</evidence>
<sequence>MADKTQEAGGIHFPFPFTPYSIQKDFMAALYQVLEAGKVGIFESPTGTVSTRGRAWGGSGGRAGKKRQEEARLLEAGAAPLNGGEDQNPHLPSLSSCQETPGTPGASGEPDWVTQFVQKKGERDLVDRLRVRPGYQRKKGEEPLQQSRHHAWLKSAAKRPRQEDEETEHLLHLSREMLAAGMGSEQLASEEEELVLADYESDEDRGAASGADEDEDDLEEEHVTKIYYCSRTHSQLAQFVHEVQKSPFGKDTRLVCLGSRQSLCVNEEVRGLGSVQLINDRCAEMQRSRRERNGIPEEEEAAAERRRQRRQRATCPFYSHERLQLLRDEVLLEVKDIEQLVTLGREARACPYYGSRLAIPAAQVRTRRWGRGSRRWDHSHPGWGWEGREGRLHAATRQAAGVRLQGQVVVIDEAHNLIDTITGVHSVEVSGSQLCQAHSQLLQYMERYGKRLKAKNLMYVKQILYLLEKFVTVLGGNIKQNPNTQSLSQAGTELKTINDFLFQSQVDNINLFKTHRPWCLTDTLREPGLLTTQSSTCVPGSAGPVTPGWEGPRHSGARDIGLPSSGRRPALLPSHLPGPGPVVAAALAMHTARLLHVLQNKPWKVLLPPPALPPHPAGYLGPLGLRSSCWVAGLGPAGGPDTCWRGRFQAVPSHSHCSLLSQLLGFTERYGAVLTPSREQPRLSGFQHFLQSLQPPGTKAPAAPAAEGEDGAPRLASPLMHIEGFLAALTTANQDGRVILSRQGSLSQSSLKFLLLNPAMHFAQVVKECRAVVIAGGTMQPVSDFREQLLACAGVEAERVVEFSCGHVIPPDNILPLVVCSGPSSQQLDFTYQKRELPHMMDETGRILCNLCNVVPGGVVCFFPSYEYQRQVHAHWDKSGLLARLAVRKRIFQEPKRANQVEQVLMEYSRCIKHCSQAGGTVTGALLLSVVGGKMSEGINFSDNLGRCVVMVGMPYPNIRSPELQEKMAYLDQTLPRAPGQAPPGKALVENLCMKAVNQSIGRAIRHQKDFASIVLLDHRYARPPVLAKLPAWIRDRVQVKATFGPAFAALRTVSPAFLFPREPPTPQAGVSLSSPLPSSIPPSSPKSLGSARSRPASSLAWLQVLQASGPPPPSQPLERLRDTSPADISNYTEGP</sequence>
<dbReference type="AlphaFoldDB" id="A0A9W3GKH2"/>
<dbReference type="SMART" id="SM00488">
    <property type="entry name" value="DEXDc2"/>
    <property type="match status" value="1"/>
</dbReference>
<keyword evidence="4" id="KW-0479">Metal-binding</keyword>
<dbReference type="GO" id="GO:0016818">
    <property type="term" value="F:hydrolase activity, acting on acid anhydrides, in phosphorus-containing anhydrides"/>
    <property type="evidence" value="ECO:0007669"/>
    <property type="project" value="InterPro"/>
</dbReference>
<evidence type="ECO:0000313" key="17">
    <source>
        <dbReference type="RefSeq" id="XP_045380616.1"/>
    </source>
</evidence>
<dbReference type="RefSeq" id="XP_045380616.1">
    <property type="nucleotide sequence ID" value="XM_045524660.1"/>
</dbReference>
<dbReference type="GO" id="GO:0051536">
    <property type="term" value="F:iron-sulfur cluster binding"/>
    <property type="evidence" value="ECO:0007669"/>
    <property type="project" value="UniProtKB-KW"/>
</dbReference>
<comment type="subcellular location">
    <subcellularLocation>
        <location evidence="2">Nucleus</location>
    </subcellularLocation>
</comment>
<dbReference type="InterPro" id="IPR027417">
    <property type="entry name" value="P-loop_NTPase"/>
</dbReference>
<evidence type="ECO:0000256" key="2">
    <source>
        <dbReference type="ARBA" id="ARBA00004123"/>
    </source>
</evidence>
<evidence type="ECO:0000256" key="6">
    <source>
        <dbReference type="ARBA" id="ARBA00022801"/>
    </source>
</evidence>
<dbReference type="GO" id="GO:0005634">
    <property type="term" value="C:nucleus"/>
    <property type="evidence" value="ECO:0007669"/>
    <property type="project" value="UniProtKB-SubCell"/>
</dbReference>
<keyword evidence="6" id="KW-0378">Hydrolase</keyword>
<feature type="region of interest" description="Disordered" evidence="15">
    <location>
        <begin position="535"/>
        <end position="563"/>
    </location>
</feature>
<dbReference type="GO" id="GO:0046872">
    <property type="term" value="F:metal ion binding"/>
    <property type="evidence" value="ECO:0007669"/>
    <property type="project" value="UniProtKB-KW"/>
</dbReference>
<dbReference type="PANTHER" id="PTHR11472:SF41">
    <property type="entry name" value="ATP-DEPENDENT DNA HELICASE DDX11-RELATED"/>
    <property type="match status" value="1"/>
</dbReference>
<evidence type="ECO:0000256" key="14">
    <source>
        <dbReference type="ARBA" id="ARBA00023242"/>
    </source>
</evidence>
<dbReference type="InterPro" id="IPR014013">
    <property type="entry name" value="Helic_SF1/SF2_ATP-bd_DinG/Rad3"/>
</dbReference>
<evidence type="ECO:0000256" key="5">
    <source>
        <dbReference type="ARBA" id="ARBA00022741"/>
    </source>
</evidence>
<dbReference type="GO" id="GO:0003678">
    <property type="term" value="F:DNA helicase activity"/>
    <property type="evidence" value="ECO:0007669"/>
    <property type="project" value="InterPro"/>
</dbReference>
<dbReference type="PROSITE" id="PS51193">
    <property type="entry name" value="HELICASE_ATP_BIND_2"/>
    <property type="match status" value="1"/>
</dbReference>
<evidence type="ECO:0000256" key="9">
    <source>
        <dbReference type="ARBA" id="ARBA00022884"/>
    </source>
</evidence>
<evidence type="ECO:0000256" key="8">
    <source>
        <dbReference type="ARBA" id="ARBA00022840"/>
    </source>
</evidence>
<gene>
    <name evidence="17" type="primary">DDX11</name>
</gene>
<dbReference type="GO" id="GO:0006139">
    <property type="term" value="P:nucleobase-containing compound metabolic process"/>
    <property type="evidence" value="ECO:0007669"/>
    <property type="project" value="InterPro"/>
</dbReference>
<dbReference type="InterPro" id="IPR013020">
    <property type="entry name" value="Rad3/Chl1-like"/>
</dbReference>
<evidence type="ECO:0000256" key="15">
    <source>
        <dbReference type="SAM" id="MobiDB-lite"/>
    </source>
</evidence>
<dbReference type="InterPro" id="IPR006555">
    <property type="entry name" value="ATP-dep_Helicase_C"/>
</dbReference>
<dbReference type="InterPro" id="IPR045028">
    <property type="entry name" value="DinG/Rad3-like"/>
</dbReference>
<dbReference type="Gene3D" id="3.40.50.300">
    <property type="entry name" value="P-loop containing nucleotide triphosphate hydrolases"/>
    <property type="match status" value="3"/>
</dbReference>
<dbReference type="FunFam" id="3.40.50.300:FF:000909">
    <property type="entry name" value="Putative ATP-dependent RNA helicase DDX11"/>
    <property type="match status" value="1"/>
</dbReference>
<keyword evidence="5" id="KW-0547">Nucleotide-binding</keyword>
<dbReference type="CDD" id="cd18788">
    <property type="entry name" value="SF2_C_XPD"/>
    <property type="match status" value="1"/>
</dbReference>
<feature type="domain" description="Helicase ATP-binding" evidence="16">
    <location>
        <begin position="9"/>
        <end position="464"/>
    </location>
</feature>
<evidence type="ECO:0000259" key="16">
    <source>
        <dbReference type="PROSITE" id="PS51193"/>
    </source>
</evidence>
<reference evidence="17" key="1">
    <citation type="submission" date="2025-08" db="UniProtKB">
        <authorList>
            <consortium name="RefSeq"/>
        </authorList>
    </citation>
    <scope>IDENTIFICATION</scope>
    <source>
        <tissue evidence="17">Blood</tissue>
    </source>
</reference>
<keyword evidence="13" id="KW-0413">Isomerase</keyword>
<keyword evidence="8" id="KW-0067">ATP-binding</keyword>
<keyword evidence="10" id="KW-0408">Iron</keyword>
<evidence type="ECO:0000256" key="11">
    <source>
        <dbReference type="ARBA" id="ARBA00023014"/>
    </source>
</evidence>
<dbReference type="InterPro" id="IPR006554">
    <property type="entry name" value="Helicase-like_DEXD_c2"/>
</dbReference>
<evidence type="ECO:0000256" key="4">
    <source>
        <dbReference type="ARBA" id="ARBA00022723"/>
    </source>
</evidence>
<dbReference type="FunFam" id="3.40.50.300:FF:001050">
    <property type="entry name" value="ATP-dependent DNA helicase DDX11"/>
    <property type="match status" value="1"/>
</dbReference>
<feature type="region of interest" description="Disordered" evidence="15">
    <location>
        <begin position="47"/>
        <end position="110"/>
    </location>
</feature>
<dbReference type="Pfam" id="PF06733">
    <property type="entry name" value="DEAD_2"/>
    <property type="match status" value="2"/>
</dbReference>
<accession>A0A9W3GKH2</accession>
<feature type="compositionally biased region" description="Basic residues" evidence="15">
    <location>
        <begin position="147"/>
        <end position="159"/>
    </location>
</feature>
<evidence type="ECO:0000256" key="13">
    <source>
        <dbReference type="ARBA" id="ARBA00023235"/>
    </source>
</evidence>
<feature type="compositionally biased region" description="Polar residues" evidence="15">
    <location>
        <begin position="1127"/>
        <end position="1136"/>
    </location>
</feature>
<evidence type="ECO:0000256" key="10">
    <source>
        <dbReference type="ARBA" id="ARBA00023004"/>
    </source>
</evidence>
<feature type="region of interest" description="Disordered" evidence="15">
    <location>
        <begin position="288"/>
        <end position="307"/>
    </location>
</feature>
<keyword evidence="9" id="KW-0694">RNA-binding</keyword>
<keyword evidence="7 17" id="KW-0347">Helicase</keyword>
<dbReference type="Pfam" id="PF13307">
    <property type="entry name" value="Helicase_C_2"/>
    <property type="match status" value="1"/>
</dbReference>
<dbReference type="GO" id="GO:0003677">
    <property type="term" value="F:DNA binding"/>
    <property type="evidence" value="ECO:0007669"/>
    <property type="project" value="UniProtKB-KW"/>
</dbReference>
<dbReference type="PANTHER" id="PTHR11472">
    <property type="entry name" value="DNA REPAIR DEAD HELICASE RAD3/XP-D SUBFAMILY MEMBER"/>
    <property type="match status" value="1"/>
</dbReference>
<feature type="region of interest" description="Disordered" evidence="15">
    <location>
        <begin position="1065"/>
        <end position="1136"/>
    </location>
</feature>
<evidence type="ECO:0000256" key="1">
    <source>
        <dbReference type="ARBA" id="ARBA00001966"/>
    </source>
</evidence>
<keyword evidence="12" id="KW-0238">DNA-binding</keyword>
<keyword evidence="11" id="KW-0411">Iron-sulfur</keyword>
<dbReference type="InterPro" id="IPR010614">
    <property type="entry name" value="RAD3-like_helicase_DEAD"/>
</dbReference>
<evidence type="ECO:0000256" key="12">
    <source>
        <dbReference type="ARBA" id="ARBA00023125"/>
    </source>
</evidence>
<dbReference type="GO" id="GO:0003723">
    <property type="term" value="F:RNA binding"/>
    <property type="evidence" value="ECO:0007669"/>
    <property type="project" value="UniProtKB-KW"/>
</dbReference>